<organism evidence="2">
    <name type="scientific">viral metagenome</name>
    <dbReference type="NCBI Taxonomy" id="1070528"/>
    <lineage>
        <taxon>unclassified sequences</taxon>
        <taxon>metagenomes</taxon>
        <taxon>organismal metagenomes</taxon>
    </lineage>
</organism>
<reference evidence="2" key="1">
    <citation type="journal article" date="2020" name="Nature">
        <title>Giant virus diversity and host interactions through global metagenomics.</title>
        <authorList>
            <person name="Schulz F."/>
            <person name="Roux S."/>
            <person name="Paez-Espino D."/>
            <person name="Jungbluth S."/>
            <person name="Walsh D.A."/>
            <person name="Denef V.J."/>
            <person name="McMahon K.D."/>
            <person name="Konstantinidis K.T."/>
            <person name="Eloe-Fadrosh E.A."/>
            <person name="Kyrpides N.C."/>
            <person name="Woyke T."/>
        </authorList>
    </citation>
    <scope>NUCLEOTIDE SEQUENCE</scope>
    <source>
        <strain evidence="2">GVMAG-M-3300010160-4</strain>
    </source>
</reference>
<evidence type="ECO:0000313" key="2">
    <source>
        <dbReference type="EMBL" id="QHS90097.1"/>
    </source>
</evidence>
<feature type="transmembrane region" description="Helical" evidence="1">
    <location>
        <begin position="36"/>
        <end position="59"/>
    </location>
</feature>
<keyword evidence="1" id="KW-0812">Transmembrane</keyword>
<keyword evidence="1" id="KW-1133">Transmembrane helix</keyword>
<keyword evidence="1" id="KW-0472">Membrane</keyword>
<dbReference type="EMBL" id="MN739126">
    <property type="protein sequence ID" value="QHS90097.1"/>
    <property type="molecule type" value="Genomic_DNA"/>
</dbReference>
<protein>
    <submittedName>
        <fullName evidence="2">Uncharacterized protein</fullName>
    </submittedName>
</protein>
<proteinExistence type="predicted"/>
<accession>A0A6C0BCV7</accession>
<evidence type="ECO:0000256" key="1">
    <source>
        <dbReference type="SAM" id="Phobius"/>
    </source>
</evidence>
<feature type="transmembrane region" description="Helical" evidence="1">
    <location>
        <begin position="6"/>
        <end position="24"/>
    </location>
</feature>
<name>A0A6C0BCV7_9ZZZZ</name>
<dbReference type="AlphaFoldDB" id="A0A6C0BCV7"/>
<sequence length="74" mass="8576">MNALVPYIFFLYMFVGSWILLMNYKKILNFSKTERSCCAFICTSLAIFSFIGAATIYHLENLDSNFKELIKDVC</sequence>